<feature type="compositionally biased region" description="Low complexity" evidence="6">
    <location>
        <begin position="605"/>
        <end position="643"/>
    </location>
</feature>
<keyword evidence="2" id="KW-1003">Cell membrane</keyword>
<feature type="transmembrane region" description="Helical" evidence="7">
    <location>
        <begin position="418"/>
        <end position="442"/>
    </location>
</feature>
<accession>A0ABV9EJZ9</accession>
<feature type="region of interest" description="Disordered" evidence="6">
    <location>
        <begin position="603"/>
        <end position="643"/>
    </location>
</feature>
<dbReference type="Pfam" id="PF02687">
    <property type="entry name" value="FtsX"/>
    <property type="match status" value="1"/>
</dbReference>
<feature type="transmembrane region" description="Helical" evidence="7">
    <location>
        <begin position="384"/>
        <end position="406"/>
    </location>
</feature>
<feature type="transmembrane region" description="Helical" evidence="7">
    <location>
        <begin position="463"/>
        <end position="484"/>
    </location>
</feature>
<evidence type="ECO:0000256" key="6">
    <source>
        <dbReference type="SAM" id="MobiDB-lite"/>
    </source>
</evidence>
<dbReference type="Proteomes" id="UP001595891">
    <property type="component" value="Unassembled WGS sequence"/>
</dbReference>
<proteinExistence type="predicted"/>
<feature type="transmembrane region" description="Helical" evidence="7">
    <location>
        <begin position="822"/>
        <end position="847"/>
    </location>
</feature>
<dbReference type="InterPro" id="IPR003838">
    <property type="entry name" value="ABC3_permease_C"/>
</dbReference>
<sequence length="957" mass="97025">MSVRAALRSPGLRRPLAPHWPSVRGRALTDAGPLLLAAAVVAAVTLLAGAVPPLLRATADEAVQDAVRRAGSEVVVHAGWEHDDGPGGGRVRTPSLAEDIDGFRDKAIDALGPRLLAVLRPPVATVTSTVLTITDGSVQRTFQLTYLAKAPNAGGGPHVTWIAGGPPRAGVPVIEVPYDGTPWPVQVGLSEADAGALGVRPGDRIPLKDDQNNVKDVQVSGVFRATDSADPAWLLAPWLLRPVSGADGAGSTRLAGLLSPDSLPDARLAFDDDHLQRTVRFAPDPGALTSDSADALAATVVALKAASASSGDLGSSLKWETRFDAVLRDVRTQVGAASAQASVLLIDVLAVAILVLLLAADLLVRRRAPALAAARQRGAGLPDLGAELVLESAGVAILAAAAGLALARTVAPDASWGWAVPVVLAAAAAGPAFGTLAAARATRDRRVPANRTARRWARRTRQLRRATLEAAVMIAAVAAFVALAQRGILPADPVGTAGPESGPDGATLPASTPALGALAGTLVLLRLLPAGTRLVLKRALRSRRPLAVFGSARAAATSARVLPLLVLVTSAALASFALTLDATAGQGLADGAWRTVGADARLDLTPGPAASTPGPATSTPGATAPTPGPSASTPAPTPGPAAATPALARRIAAAPGVRQVVTAQVTDRARVRADSLAVAPRLVIVNAAEFQRLLAATPLPGAPALSRLVTAGHGDVPALVRSSDGGLRPGMRLELVRDGAPAIRLVAAGTAPAIGDADDVVLVDAAAVAAAGMPAVPNTVWVTGPGSARAVAANAGAGHAVLLADVLRERRAAPLTSGLLRLAWASAAALLALGLLGLVLGAAASAPDRWQTLTRLRTLGLRPRDARWVAAGELLPPVLVAAVAGPLLGALLARLTLGPLALRLLTGQAADPALALSWWRLGLVAVALLVTVVAVVPIESRLRRRRRLSEVLRAGEG</sequence>
<keyword evidence="10" id="KW-1185">Reference proteome</keyword>
<organism evidence="9 10">
    <name type="scientific">Sphaerisporangium corydalis</name>
    <dbReference type="NCBI Taxonomy" id="1441875"/>
    <lineage>
        <taxon>Bacteria</taxon>
        <taxon>Bacillati</taxon>
        <taxon>Actinomycetota</taxon>
        <taxon>Actinomycetes</taxon>
        <taxon>Streptosporangiales</taxon>
        <taxon>Streptosporangiaceae</taxon>
        <taxon>Sphaerisporangium</taxon>
    </lineage>
</organism>
<feature type="transmembrane region" description="Helical" evidence="7">
    <location>
        <begin position="868"/>
        <end position="897"/>
    </location>
</feature>
<gene>
    <name evidence="9" type="ORF">ACFO8L_28095</name>
</gene>
<evidence type="ECO:0000256" key="7">
    <source>
        <dbReference type="SAM" id="Phobius"/>
    </source>
</evidence>
<evidence type="ECO:0000313" key="9">
    <source>
        <dbReference type="EMBL" id="MFC4589982.1"/>
    </source>
</evidence>
<comment type="caution">
    <text evidence="9">The sequence shown here is derived from an EMBL/GenBank/DDBJ whole genome shotgun (WGS) entry which is preliminary data.</text>
</comment>
<keyword evidence="4 7" id="KW-1133">Transmembrane helix</keyword>
<feature type="transmembrane region" description="Helical" evidence="7">
    <location>
        <begin position="561"/>
        <end position="580"/>
    </location>
</feature>
<evidence type="ECO:0000256" key="3">
    <source>
        <dbReference type="ARBA" id="ARBA00022692"/>
    </source>
</evidence>
<evidence type="ECO:0000256" key="5">
    <source>
        <dbReference type="ARBA" id="ARBA00023136"/>
    </source>
</evidence>
<evidence type="ECO:0000256" key="4">
    <source>
        <dbReference type="ARBA" id="ARBA00022989"/>
    </source>
</evidence>
<feature type="domain" description="ABC3 transporter permease C-terminal" evidence="8">
    <location>
        <begin position="827"/>
        <end position="938"/>
    </location>
</feature>
<protein>
    <submittedName>
        <fullName evidence="9">FtsX-like permease family protein</fullName>
    </submittedName>
</protein>
<evidence type="ECO:0000313" key="10">
    <source>
        <dbReference type="Proteomes" id="UP001595891"/>
    </source>
</evidence>
<feature type="transmembrane region" description="Helical" evidence="7">
    <location>
        <begin position="514"/>
        <end position="536"/>
    </location>
</feature>
<name>A0ABV9EJZ9_9ACTN</name>
<comment type="subcellular location">
    <subcellularLocation>
        <location evidence="1">Cell membrane</location>
        <topology evidence="1">Multi-pass membrane protein</topology>
    </subcellularLocation>
</comment>
<evidence type="ECO:0000256" key="1">
    <source>
        <dbReference type="ARBA" id="ARBA00004651"/>
    </source>
</evidence>
<keyword evidence="3 7" id="KW-0812">Transmembrane</keyword>
<reference evidence="10" key="1">
    <citation type="journal article" date="2019" name="Int. J. Syst. Evol. Microbiol.">
        <title>The Global Catalogue of Microorganisms (GCM) 10K type strain sequencing project: providing services to taxonomists for standard genome sequencing and annotation.</title>
        <authorList>
            <consortium name="The Broad Institute Genomics Platform"/>
            <consortium name="The Broad Institute Genome Sequencing Center for Infectious Disease"/>
            <person name="Wu L."/>
            <person name="Ma J."/>
        </authorList>
    </citation>
    <scope>NUCLEOTIDE SEQUENCE [LARGE SCALE GENOMIC DNA]</scope>
    <source>
        <strain evidence="10">CCUG 49560</strain>
    </source>
</reference>
<feature type="transmembrane region" description="Helical" evidence="7">
    <location>
        <begin position="917"/>
        <end position="938"/>
    </location>
</feature>
<evidence type="ECO:0000256" key="2">
    <source>
        <dbReference type="ARBA" id="ARBA00022475"/>
    </source>
</evidence>
<dbReference type="EMBL" id="JBHSFN010000019">
    <property type="protein sequence ID" value="MFC4589982.1"/>
    <property type="molecule type" value="Genomic_DNA"/>
</dbReference>
<keyword evidence="5 7" id="KW-0472">Membrane</keyword>
<evidence type="ECO:0000259" key="8">
    <source>
        <dbReference type="Pfam" id="PF02687"/>
    </source>
</evidence>
<feature type="transmembrane region" description="Helical" evidence="7">
    <location>
        <begin position="341"/>
        <end position="364"/>
    </location>
</feature>
<dbReference type="RefSeq" id="WP_262845290.1">
    <property type="nucleotide sequence ID" value="NZ_JANZYP010000038.1"/>
</dbReference>